<organism evidence="1 2">
    <name type="scientific">Marinobacter salinexigens</name>
    <dbReference type="NCBI Taxonomy" id="2919747"/>
    <lineage>
        <taxon>Bacteria</taxon>
        <taxon>Pseudomonadati</taxon>
        <taxon>Pseudomonadota</taxon>
        <taxon>Gammaproteobacteria</taxon>
        <taxon>Pseudomonadales</taxon>
        <taxon>Marinobacteraceae</taxon>
        <taxon>Marinobacter</taxon>
    </lineage>
</organism>
<evidence type="ECO:0000313" key="2">
    <source>
        <dbReference type="Proteomes" id="UP000323161"/>
    </source>
</evidence>
<reference evidence="1 2" key="1">
    <citation type="submission" date="2019-08" db="EMBL/GenBank/DDBJ databases">
        <title>Marinobacter ZYF650 sp. nov., a marine bacterium isolated from seawater of the Mariana trench.</title>
        <authorList>
            <person name="Ahmad W."/>
        </authorList>
    </citation>
    <scope>NUCLEOTIDE SEQUENCE [LARGE SCALE GENOMIC DNA]</scope>
    <source>
        <strain evidence="1 2">ZYF650</strain>
    </source>
</reference>
<accession>A0A5B0VM21</accession>
<name>A0A5B0VM21_9GAMM</name>
<dbReference type="EMBL" id="VTUU01000002">
    <property type="protein sequence ID" value="KAA1175081.1"/>
    <property type="molecule type" value="Genomic_DNA"/>
</dbReference>
<keyword evidence="2" id="KW-1185">Reference proteome</keyword>
<dbReference type="AlphaFoldDB" id="A0A5B0VM21"/>
<protein>
    <submittedName>
        <fullName evidence="1">Tetratricopeptide repeat protein</fullName>
    </submittedName>
</protein>
<comment type="caution">
    <text evidence="1">The sequence shown here is derived from an EMBL/GenBank/DDBJ whole genome shotgun (WGS) entry which is preliminary data.</text>
</comment>
<dbReference type="Proteomes" id="UP000323161">
    <property type="component" value="Unassembled WGS sequence"/>
</dbReference>
<proteinExistence type="predicted"/>
<sequence length="941" mass="104980">MKRVLFIVVGLILGAPVVGQESFRVELGRDGDTIEDMRPVFLTFETRPLPAISPAEVARRYQQLFEVSDEPEVRIDALNRLGNIRDRSGESIGFSPEQEVAVYQQALDSYESILAHGSFTGRLDELLYQMAKAHALTGESEKSINRLKQLVGLYPKSPLVAEAYFRIAESAFASAEYAVAETFYLDAINTAHSSNAGHRAGMAEKARYMLGWSQFKQGQAAWDRAGKTFCQVLQERIPNTSVLESVRDTDADTIDDTLRMLAVMAARQKGGDSLIAWLGGKSELKASHGETGSRRWAYLAFDRLADYYAAQGHFEKSVEVNRLFVAIAPDHPRKADFMAQIAAVWQLAGDLPKAREAKADYVEMFGSDAGYSSLQMAEQARWQVLSRELADYFYYRGTEQKQQDVAGYQASFQKAGTYYFGVARRQAQSGEVWRLAGDAFLQAGNAANALDSFRTAAYDIADYPEAADSGWAAVAVLRDHYESDLESVTAESDRFAMAFHDDPRLPGLMVFVARRWREQGLPEVALAYAGKVLLLEHSTTPERYAAWVLIGNVRQETGEYVLAEEAWTHALQLMEAETWPELPEGAEQQVRRQLAGAIYQQAEHANATGKPILAVGHFHRVEAAMPGSEIAIKARFEAANTLLQAAEYSDAIPELISFRKAFPDHPLAGRIKDKLVFAYTSSGQPLSAANELLAGIDLERDPWSIRLRAAALFHEAGDKTRRNELYLSYLKTGPEADSAAKHLELQTIRNRLIASMDDPGRLRQEMVAQEMASPWHSQETLAWSARQSLVMGARAAAVFSSVQLMQPLAASLDRKQSALESARQHFLDAESLGGEAVRSESLYRRAELYRTLARDLMASSVPEELNELEGMQYQMLLEEEAFPFEEKAIGLHSDNHRRIAEEGYDPWIGKSMAVLARLNPGRYDRSVRWMSWTKEDDDDAS</sequence>
<dbReference type="InterPro" id="IPR019734">
    <property type="entry name" value="TPR_rpt"/>
</dbReference>
<gene>
    <name evidence="1" type="ORF">FWJ25_06850</name>
</gene>
<dbReference type="SUPFAM" id="SSF48452">
    <property type="entry name" value="TPR-like"/>
    <property type="match status" value="3"/>
</dbReference>
<dbReference type="InterPro" id="IPR011990">
    <property type="entry name" value="TPR-like_helical_dom_sf"/>
</dbReference>
<dbReference type="RefSeq" id="WP_149599502.1">
    <property type="nucleotide sequence ID" value="NZ_VTUU01000002.1"/>
</dbReference>
<evidence type="ECO:0000313" key="1">
    <source>
        <dbReference type="EMBL" id="KAA1175081.1"/>
    </source>
</evidence>
<dbReference type="SMART" id="SM00028">
    <property type="entry name" value="TPR"/>
    <property type="match status" value="3"/>
</dbReference>
<dbReference type="Gene3D" id="1.25.40.10">
    <property type="entry name" value="Tetratricopeptide repeat domain"/>
    <property type="match status" value="3"/>
</dbReference>